<comment type="similarity">
    <text evidence="2 8">Belongs to the bacterial ribosomal protein bS20 family.</text>
</comment>
<name>F2LXA9_HIPMA</name>
<dbReference type="InParanoid" id="F2LXA9"/>
<evidence type="ECO:0000256" key="7">
    <source>
        <dbReference type="ARBA" id="ARBA00035136"/>
    </source>
</evidence>
<keyword evidence="3 8" id="KW-0699">rRNA-binding</keyword>
<dbReference type="NCBIfam" id="TIGR00029">
    <property type="entry name" value="S20"/>
    <property type="match status" value="1"/>
</dbReference>
<accession>F2LXA9</accession>
<dbReference type="HAMAP" id="MF_00500">
    <property type="entry name" value="Ribosomal_bS20"/>
    <property type="match status" value="1"/>
</dbReference>
<dbReference type="InterPro" id="IPR036510">
    <property type="entry name" value="Ribosomal_bS20_sf"/>
</dbReference>
<keyword evidence="6 8" id="KW-0687">Ribonucleoprotein</keyword>
<reference evidence="11" key="2">
    <citation type="submission" date="2011-03" db="EMBL/GenBank/DDBJ databases">
        <title>The complete genome of Hippea maritima DSM 10411.</title>
        <authorList>
            <consortium name="US DOE Joint Genome Institute (JGI-PGF)"/>
            <person name="Lucas S."/>
            <person name="Copeland A."/>
            <person name="Lapidus A."/>
            <person name="Bruce D."/>
            <person name="Goodwin L."/>
            <person name="Pitluck S."/>
            <person name="Peters L."/>
            <person name="Kyrpides N."/>
            <person name="Mavromatis K."/>
            <person name="Pagani I."/>
            <person name="Ivanova N."/>
            <person name="Mikhailova N."/>
            <person name="Lu M."/>
            <person name="Detter J.C."/>
            <person name="Tapia R."/>
            <person name="Han C."/>
            <person name="Land M."/>
            <person name="Hauser L."/>
            <person name="Markowitz V."/>
            <person name="Cheng J.-F."/>
            <person name="Hugenholtz P."/>
            <person name="Woyke T."/>
            <person name="Wu D."/>
            <person name="Spring S."/>
            <person name="Schroeder M."/>
            <person name="Brambilla E."/>
            <person name="Klenk H.-P."/>
            <person name="Eisen J.A."/>
        </authorList>
    </citation>
    <scope>NUCLEOTIDE SEQUENCE [LARGE SCALE GENOMIC DNA]</scope>
    <source>
        <strain evidence="11">ATCC 700847 / DSM 10411 / MH2</strain>
    </source>
</reference>
<feature type="coiled-coil region" evidence="9">
    <location>
        <begin position="1"/>
        <end position="65"/>
    </location>
</feature>
<dbReference type="eggNOG" id="COG0268">
    <property type="taxonomic scope" value="Bacteria"/>
</dbReference>
<dbReference type="InterPro" id="IPR002583">
    <property type="entry name" value="Ribosomal_bS20"/>
</dbReference>
<sequence>MANHKSAIKRVRQNKKRYMRNKAYRTRLKNILKKSRMLIEAESDKETVEAQLKEAEKVIRKICSKGIIHKNKASRLISNLYQKAHRKFKQAQAS</sequence>
<dbReference type="PANTHER" id="PTHR33398:SF1">
    <property type="entry name" value="SMALL RIBOSOMAL SUBUNIT PROTEIN BS20C"/>
    <property type="match status" value="1"/>
</dbReference>
<dbReference type="EMBL" id="CP002606">
    <property type="protein sequence ID" value="AEA34223.1"/>
    <property type="molecule type" value="Genomic_DNA"/>
</dbReference>
<evidence type="ECO:0000256" key="8">
    <source>
        <dbReference type="HAMAP-Rule" id="MF_00500"/>
    </source>
</evidence>
<evidence type="ECO:0000256" key="2">
    <source>
        <dbReference type="ARBA" id="ARBA00007634"/>
    </source>
</evidence>
<dbReference type="Pfam" id="PF01649">
    <property type="entry name" value="Ribosomal_S20p"/>
    <property type="match status" value="1"/>
</dbReference>
<dbReference type="GO" id="GO:0015935">
    <property type="term" value="C:small ribosomal subunit"/>
    <property type="evidence" value="ECO:0007669"/>
    <property type="project" value="TreeGrafter"/>
</dbReference>
<evidence type="ECO:0000256" key="3">
    <source>
        <dbReference type="ARBA" id="ARBA00022730"/>
    </source>
</evidence>
<dbReference type="HOGENOM" id="CLU_160655_3_1_7"/>
<gene>
    <name evidence="8" type="primary">rpsT</name>
    <name evidence="10" type="ordered locus">Hipma_1264</name>
</gene>
<dbReference type="GO" id="GO:0070181">
    <property type="term" value="F:small ribosomal subunit rRNA binding"/>
    <property type="evidence" value="ECO:0007669"/>
    <property type="project" value="TreeGrafter"/>
</dbReference>
<organism evidence="10 11">
    <name type="scientific">Hippea maritima (strain ATCC 700847 / DSM 10411 / MH2)</name>
    <dbReference type="NCBI Taxonomy" id="760142"/>
    <lineage>
        <taxon>Bacteria</taxon>
        <taxon>Pseudomonadati</taxon>
        <taxon>Campylobacterota</taxon>
        <taxon>Desulfurellia</taxon>
        <taxon>Desulfurellales</taxon>
        <taxon>Hippeaceae</taxon>
        <taxon>Hippea</taxon>
    </lineage>
</organism>
<evidence type="ECO:0000313" key="11">
    <source>
        <dbReference type="Proteomes" id="UP000008139"/>
    </source>
</evidence>
<keyword evidence="5 8" id="KW-0689">Ribosomal protein</keyword>
<dbReference type="GO" id="GO:0005829">
    <property type="term" value="C:cytosol"/>
    <property type="evidence" value="ECO:0007669"/>
    <property type="project" value="TreeGrafter"/>
</dbReference>
<dbReference type="RefSeq" id="WP_013682256.1">
    <property type="nucleotide sequence ID" value="NC_015318.1"/>
</dbReference>
<proteinExistence type="inferred from homology"/>
<dbReference type="OrthoDB" id="9807974at2"/>
<keyword evidence="11" id="KW-1185">Reference proteome</keyword>
<protein>
    <recommendedName>
        <fullName evidence="7 8">Small ribosomal subunit protein bS20</fullName>
    </recommendedName>
</protein>
<dbReference type="Gene3D" id="1.20.58.110">
    <property type="entry name" value="Ribosomal protein S20"/>
    <property type="match status" value="1"/>
</dbReference>
<dbReference type="KEGG" id="hmr:Hipma_1264"/>
<dbReference type="SUPFAM" id="SSF46992">
    <property type="entry name" value="Ribosomal protein S20"/>
    <property type="match status" value="1"/>
</dbReference>
<comment type="function">
    <text evidence="1 8">Binds directly to 16S ribosomal RNA.</text>
</comment>
<dbReference type="PANTHER" id="PTHR33398">
    <property type="entry name" value="30S RIBOSOMAL PROTEIN S20"/>
    <property type="match status" value="1"/>
</dbReference>
<dbReference type="GO" id="GO:0006412">
    <property type="term" value="P:translation"/>
    <property type="evidence" value="ECO:0007669"/>
    <property type="project" value="UniProtKB-UniRule"/>
</dbReference>
<keyword evidence="4 8" id="KW-0694">RNA-binding</keyword>
<evidence type="ECO:0000256" key="9">
    <source>
        <dbReference type="SAM" id="Coils"/>
    </source>
</evidence>
<reference evidence="10 11" key="1">
    <citation type="journal article" date="2011" name="Stand. Genomic Sci.">
        <title>Complete genome sequence of the thermophilic sulfur-reducer Hippea maritima type strain (MH(2)).</title>
        <authorList>
            <person name="Huntemann M."/>
            <person name="Lu M."/>
            <person name="Nolan M."/>
            <person name="Lapidus A."/>
            <person name="Lucas S."/>
            <person name="Hammon N."/>
            <person name="Deshpande S."/>
            <person name="Cheng J.F."/>
            <person name="Tapia R."/>
            <person name="Han C."/>
            <person name="Goodwin L."/>
            <person name="Pitluck S."/>
            <person name="Liolios K."/>
            <person name="Pagani I."/>
            <person name="Ivanova N."/>
            <person name="Ovchinikova G."/>
            <person name="Pati A."/>
            <person name="Chen A."/>
            <person name="Palaniappan K."/>
            <person name="Land M."/>
            <person name="Hauser L."/>
            <person name="Jeffries C.D."/>
            <person name="Detter J.C."/>
            <person name="Brambilla E.M."/>
            <person name="Rohde M."/>
            <person name="Spring S."/>
            <person name="Goker M."/>
            <person name="Woyke T."/>
            <person name="Bristow J."/>
            <person name="Eisen J.A."/>
            <person name="Markowitz V."/>
            <person name="Hugenholtz P."/>
            <person name="Kyrpides N.C."/>
            <person name="Klenk H.P."/>
            <person name="Mavromatis K."/>
        </authorList>
    </citation>
    <scope>NUCLEOTIDE SEQUENCE [LARGE SCALE GENOMIC DNA]</scope>
    <source>
        <strain evidence="11">ATCC 700847 / DSM 10411 / MH2</strain>
    </source>
</reference>
<dbReference type="GO" id="GO:0003735">
    <property type="term" value="F:structural constituent of ribosome"/>
    <property type="evidence" value="ECO:0007669"/>
    <property type="project" value="InterPro"/>
</dbReference>
<evidence type="ECO:0000313" key="10">
    <source>
        <dbReference type="EMBL" id="AEA34223.1"/>
    </source>
</evidence>
<evidence type="ECO:0000256" key="4">
    <source>
        <dbReference type="ARBA" id="ARBA00022884"/>
    </source>
</evidence>
<dbReference type="FunCoup" id="F2LXA9">
    <property type="interactions" value="439"/>
</dbReference>
<evidence type="ECO:0000256" key="6">
    <source>
        <dbReference type="ARBA" id="ARBA00023274"/>
    </source>
</evidence>
<dbReference type="Proteomes" id="UP000008139">
    <property type="component" value="Chromosome"/>
</dbReference>
<evidence type="ECO:0000256" key="5">
    <source>
        <dbReference type="ARBA" id="ARBA00022980"/>
    </source>
</evidence>
<keyword evidence="9" id="KW-0175">Coiled coil</keyword>
<evidence type="ECO:0000256" key="1">
    <source>
        <dbReference type="ARBA" id="ARBA00003134"/>
    </source>
</evidence>
<dbReference type="STRING" id="760142.Hipma_1264"/>
<dbReference type="AlphaFoldDB" id="F2LXA9"/>